<dbReference type="SUPFAM" id="SSF57756">
    <property type="entry name" value="Retrovirus zinc finger-like domains"/>
    <property type="match status" value="1"/>
</dbReference>
<dbReference type="InterPro" id="IPR036875">
    <property type="entry name" value="Znf_CCHC_sf"/>
</dbReference>
<dbReference type="Proteomes" id="UP000800097">
    <property type="component" value="Unassembled WGS sequence"/>
</dbReference>
<accession>A0A6A6JSF0</accession>
<gene>
    <name evidence="2" type="ORF">EI97DRAFT_167555</name>
</gene>
<dbReference type="AlphaFoldDB" id="A0A6A6JSF0"/>
<organism evidence="2 3">
    <name type="scientific">Westerdykella ornata</name>
    <dbReference type="NCBI Taxonomy" id="318751"/>
    <lineage>
        <taxon>Eukaryota</taxon>
        <taxon>Fungi</taxon>
        <taxon>Dikarya</taxon>
        <taxon>Ascomycota</taxon>
        <taxon>Pezizomycotina</taxon>
        <taxon>Dothideomycetes</taxon>
        <taxon>Pleosporomycetidae</taxon>
        <taxon>Pleosporales</taxon>
        <taxon>Sporormiaceae</taxon>
        <taxon>Westerdykella</taxon>
    </lineage>
</organism>
<evidence type="ECO:0000256" key="1">
    <source>
        <dbReference type="SAM" id="MobiDB-lite"/>
    </source>
</evidence>
<protein>
    <recommendedName>
        <fullName evidence="4">CCHC-type domain-containing protein</fullName>
    </recommendedName>
</protein>
<name>A0A6A6JSF0_WESOR</name>
<dbReference type="OrthoDB" id="5599418at2759"/>
<evidence type="ECO:0000313" key="3">
    <source>
        <dbReference type="Proteomes" id="UP000800097"/>
    </source>
</evidence>
<feature type="region of interest" description="Disordered" evidence="1">
    <location>
        <begin position="1"/>
        <end position="38"/>
    </location>
</feature>
<feature type="compositionally biased region" description="Basic and acidic residues" evidence="1">
    <location>
        <begin position="97"/>
        <end position="106"/>
    </location>
</feature>
<sequence>MYERCQSPNRDGPVPLEQMDWQPTRSNQGGTEQKRAKWVPEKEIQRWRANRLCICCGAGGHYIQKCPYLPANRPLPIRSARATAAQAPPPPSLEDEPTSKSDSEKE</sequence>
<dbReference type="GeneID" id="54546573"/>
<proteinExistence type="predicted"/>
<reference evidence="2" key="1">
    <citation type="journal article" date="2020" name="Stud. Mycol.">
        <title>101 Dothideomycetes genomes: a test case for predicting lifestyles and emergence of pathogens.</title>
        <authorList>
            <person name="Haridas S."/>
            <person name="Albert R."/>
            <person name="Binder M."/>
            <person name="Bloem J."/>
            <person name="Labutti K."/>
            <person name="Salamov A."/>
            <person name="Andreopoulos B."/>
            <person name="Baker S."/>
            <person name="Barry K."/>
            <person name="Bills G."/>
            <person name="Bluhm B."/>
            <person name="Cannon C."/>
            <person name="Castanera R."/>
            <person name="Culley D."/>
            <person name="Daum C."/>
            <person name="Ezra D."/>
            <person name="Gonzalez J."/>
            <person name="Henrissat B."/>
            <person name="Kuo A."/>
            <person name="Liang C."/>
            <person name="Lipzen A."/>
            <person name="Lutzoni F."/>
            <person name="Magnuson J."/>
            <person name="Mondo S."/>
            <person name="Nolan M."/>
            <person name="Ohm R."/>
            <person name="Pangilinan J."/>
            <person name="Park H.-J."/>
            <person name="Ramirez L."/>
            <person name="Alfaro M."/>
            <person name="Sun H."/>
            <person name="Tritt A."/>
            <person name="Yoshinaga Y."/>
            <person name="Zwiers L.-H."/>
            <person name="Turgeon B."/>
            <person name="Goodwin S."/>
            <person name="Spatafora J."/>
            <person name="Crous P."/>
            <person name="Grigoriev I."/>
        </authorList>
    </citation>
    <scope>NUCLEOTIDE SEQUENCE</scope>
    <source>
        <strain evidence="2">CBS 379.55</strain>
    </source>
</reference>
<feature type="compositionally biased region" description="Polar residues" evidence="1">
    <location>
        <begin position="21"/>
        <end position="31"/>
    </location>
</feature>
<evidence type="ECO:0008006" key="4">
    <source>
        <dbReference type="Google" id="ProtNLM"/>
    </source>
</evidence>
<dbReference type="GO" id="GO:0003676">
    <property type="term" value="F:nucleic acid binding"/>
    <property type="evidence" value="ECO:0007669"/>
    <property type="project" value="InterPro"/>
</dbReference>
<dbReference type="RefSeq" id="XP_033656724.1">
    <property type="nucleotide sequence ID" value="XM_033793398.1"/>
</dbReference>
<evidence type="ECO:0000313" key="2">
    <source>
        <dbReference type="EMBL" id="KAF2279185.1"/>
    </source>
</evidence>
<feature type="region of interest" description="Disordered" evidence="1">
    <location>
        <begin position="79"/>
        <end position="106"/>
    </location>
</feature>
<dbReference type="GO" id="GO:0008270">
    <property type="term" value="F:zinc ion binding"/>
    <property type="evidence" value="ECO:0007669"/>
    <property type="project" value="InterPro"/>
</dbReference>
<keyword evidence="3" id="KW-1185">Reference proteome</keyword>
<dbReference type="EMBL" id="ML986486">
    <property type="protein sequence ID" value="KAF2279185.1"/>
    <property type="molecule type" value="Genomic_DNA"/>
</dbReference>